<evidence type="ECO:0000256" key="6">
    <source>
        <dbReference type="ARBA" id="ARBA00023136"/>
    </source>
</evidence>
<feature type="transmembrane region" description="Helical" evidence="7">
    <location>
        <begin position="263"/>
        <end position="281"/>
    </location>
</feature>
<feature type="transmembrane region" description="Helical" evidence="7">
    <location>
        <begin position="188"/>
        <end position="212"/>
    </location>
</feature>
<dbReference type="PANTHER" id="PTHR40074">
    <property type="entry name" value="O-ACETYLTRANSFERASE WECH"/>
    <property type="match status" value="1"/>
</dbReference>
<keyword evidence="5 7" id="KW-1133">Transmembrane helix</keyword>
<evidence type="ECO:0000256" key="3">
    <source>
        <dbReference type="ARBA" id="ARBA00022475"/>
    </source>
</evidence>
<feature type="transmembrane region" description="Helical" evidence="7">
    <location>
        <begin position="330"/>
        <end position="355"/>
    </location>
</feature>
<evidence type="ECO:0000256" key="7">
    <source>
        <dbReference type="SAM" id="Phobius"/>
    </source>
</evidence>
<feature type="domain" description="Acyltransferase 3" evidence="8">
    <location>
        <begin position="7"/>
        <end position="352"/>
    </location>
</feature>
<sequence length="397" mass="46657">MNKKHLYEIDFMRFFFIIGVLAIHTIGIVKKQFDPTSLTYQIFGGLHASFHFTRTSFMFVSGLVLFFSLSRRPVSLLKFWRKRFWLIGIPYLAWNLVYLMLHGQSPLTLTFYQQLGPHLLHGDLGYLYYVLVTMQLYLIIPPLFKWLQHNQRYHRVILYSSFWCQILITLLIKFVIPHLDTSHWPYLLSHYGVFVGTYQFYFIAGAITCLNYQELTEWLDSHGPKLIHLLWIAVPAIWLYYYYDRFILHLGDIASKSVHQPLFVLYACLFILIILYLGRRWAAHRLEPHWRWFSKWVALGAQLSFGIYLAQPIAITGFKWFLANTHLSTLALILITPIALLVIYGLSFGIAYLCYQTPYLAYCIGRPKKILKTRSSSCLNSAQPCKNNSYNQQPKHE</sequence>
<keyword evidence="10" id="KW-1185">Reference proteome</keyword>
<dbReference type="EMBL" id="OGVC01000018">
    <property type="protein sequence ID" value="SPC38547.1"/>
    <property type="molecule type" value="Genomic_DNA"/>
</dbReference>
<protein>
    <submittedName>
        <fullName evidence="9">Acyltransferase</fullName>
    </submittedName>
</protein>
<evidence type="ECO:0000259" key="8">
    <source>
        <dbReference type="Pfam" id="PF01757"/>
    </source>
</evidence>
<feature type="transmembrane region" description="Helical" evidence="7">
    <location>
        <begin position="224"/>
        <end position="243"/>
    </location>
</feature>
<gene>
    <name evidence="9" type="ORF">LFUMFP_250049</name>
</gene>
<dbReference type="InterPro" id="IPR002656">
    <property type="entry name" value="Acyl_transf_3_dom"/>
</dbReference>
<dbReference type="Proteomes" id="UP000238739">
    <property type="component" value="Unassembled WGS sequence"/>
</dbReference>
<comment type="subcellular location">
    <subcellularLocation>
        <location evidence="1">Cell membrane</location>
        <topology evidence="1">Multi-pass membrane protein</topology>
    </subcellularLocation>
</comment>
<feature type="transmembrane region" description="Helical" evidence="7">
    <location>
        <begin position="83"/>
        <end position="101"/>
    </location>
</feature>
<dbReference type="AlphaFoldDB" id="A0A2N9DVK3"/>
<organism evidence="9 10">
    <name type="scientific">Latilactobacillus fuchuensis</name>
    <dbReference type="NCBI Taxonomy" id="164393"/>
    <lineage>
        <taxon>Bacteria</taxon>
        <taxon>Bacillati</taxon>
        <taxon>Bacillota</taxon>
        <taxon>Bacilli</taxon>
        <taxon>Lactobacillales</taxon>
        <taxon>Lactobacillaceae</taxon>
        <taxon>Latilactobacillus</taxon>
    </lineage>
</organism>
<comment type="similarity">
    <text evidence="2">Belongs to the acyltransferase 3 family.</text>
</comment>
<dbReference type="PANTHER" id="PTHR40074:SF2">
    <property type="entry name" value="O-ACETYLTRANSFERASE WECH"/>
    <property type="match status" value="1"/>
</dbReference>
<comment type="caution">
    <text evidence="9">The sequence shown here is derived from an EMBL/GenBank/DDBJ whole genome shotgun (WGS) entry which is preliminary data.</text>
</comment>
<name>A0A2N9DVK3_9LACO</name>
<proteinExistence type="inferred from homology"/>
<dbReference type="RefSeq" id="WP_106483249.1">
    <property type="nucleotide sequence ID" value="NZ_LT984417.1"/>
</dbReference>
<feature type="transmembrane region" description="Helical" evidence="7">
    <location>
        <begin position="156"/>
        <end position="176"/>
    </location>
</feature>
<evidence type="ECO:0000313" key="10">
    <source>
        <dbReference type="Proteomes" id="UP000238739"/>
    </source>
</evidence>
<keyword evidence="9" id="KW-0012">Acyltransferase</keyword>
<keyword evidence="4 7" id="KW-0812">Transmembrane</keyword>
<reference evidence="9" key="1">
    <citation type="submission" date="2018-01" db="EMBL/GenBank/DDBJ databases">
        <authorList>
            <person name="Chaillou S."/>
        </authorList>
    </citation>
    <scope>NUCLEOTIDE SEQUENCE [LARGE SCALE GENOMIC DNA]</scope>
    <source>
        <strain evidence="9">MFPC41A2801</strain>
    </source>
</reference>
<dbReference type="GO" id="GO:0009246">
    <property type="term" value="P:enterobacterial common antigen biosynthetic process"/>
    <property type="evidence" value="ECO:0007669"/>
    <property type="project" value="TreeGrafter"/>
</dbReference>
<evidence type="ECO:0000256" key="2">
    <source>
        <dbReference type="ARBA" id="ARBA00007400"/>
    </source>
</evidence>
<feature type="transmembrane region" description="Helical" evidence="7">
    <location>
        <begin position="293"/>
        <end position="310"/>
    </location>
</feature>
<feature type="transmembrane region" description="Helical" evidence="7">
    <location>
        <begin position="126"/>
        <end position="144"/>
    </location>
</feature>
<evidence type="ECO:0000256" key="1">
    <source>
        <dbReference type="ARBA" id="ARBA00004651"/>
    </source>
</evidence>
<dbReference type="GO" id="GO:0005886">
    <property type="term" value="C:plasma membrane"/>
    <property type="evidence" value="ECO:0007669"/>
    <property type="project" value="UniProtKB-SubCell"/>
</dbReference>
<feature type="transmembrane region" description="Helical" evidence="7">
    <location>
        <begin position="12"/>
        <end position="29"/>
    </location>
</feature>
<keyword evidence="6 7" id="KW-0472">Membrane</keyword>
<keyword evidence="9" id="KW-0808">Transferase</keyword>
<evidence type="ECO:0000256" key="4">
    <source>
        <dbReference type="ARBA" id="ARBA00022692"/>
    </source>
</evidence>
<keyword evidence="3" id="KW-1003">Cell membrane</keyword>
<accession>A0A2N9DVK3</accession>
<dbReference type="GO" id="GO:0016413">
    <property type="term" value="F:O-acetyltransferase activity"/>
    <property type="evidence" value="ECO:0007669"/>
    <property type="project" value="TreeGrafter"/>
</dbReference>
<evidence type="ECO:0000256" key="5">
    <source>
        <dbReference type="ARBA" id="ARBA00022989"/>
    </source>
</evidence>
<feature type="transmembrane region" description="Helical" evidence="7">
    <location>
        <begin position="49"/>
        <end position="71"/>
    </location>
</feature>
<dbReference type="Pfam" id="PF01757">
    <property type="entry name" value="Acyl_transf_3"/>
    <property type="match status" value="1"/>
</dbReference>
<evidence type="ECO:0000313" key="9">
    <source>
        <dbReference type="EMBL" id="SPC38547.1"/>
    </source>
</evidence>